<comment type="similarity">
    <text evidence="2 9">Belongs to the RecN family.</text>
</comment>
<evidence type="ECO:0000256" key="10">
    <source>
        <dbReference type="SAM" id="Coils"/>
    </source>
</evidence>
<dbReference type="CDD" id="cd03241">
    <property type="entry name" value="ABC_RecN"/>
    <property type="match status" value="2"/>
</dbReference>
<dbReference type="GO" id="GO:0006310">
    <property type="term" value="P:DNA recombination"/>
    <property type="evidence" value="ECO:0007669"/>
    <property type="project" value="InterPro"/>
</dbReference>
<dbReference type="NCBIfam" id="TIGR00634">
    <property type="entry name" value="recN"/>
    <property type="match status" value="1"/>
</dbReference>
<comment type="function">
    <text evidence="1 9">May be involved in recombinational repair of damaged DNA.</text>
</comment>
<protein>
    <recommendedName>
        <fullName evidence="3 9">DNA repair protein RecN</fullName>
    </recommendedName>
    <alternativeName>
        <fullName evidence="8 9">Recombination protein N</fullName>
    </alternativeName>
</protein>
<comment type="caution">
    <text evidence="12">The sequence shown here is derived from an EMBL/GenBank/DDBJ whole genome shotgun (WGS) entry which is preliminary data.</text>
</comment>
<dbReference type="PANTHER" id="PTHR11059:SF0">
    <property type="entry name" value="DNA REPAIR PROTEIN RECN"/>
    <property type="match status" value="1"/>
</dbReference>
<gene>
    <name evidence="12" type="primary">recN</name>
    <name evidence="12" type="ORF">ENQ20_19880</name>
</gene>
<evidence type="ECO:0000256" key="1">
    <source>
        <dbReference type="ARBA" id="ARBA00003618"/>
    </source>
</evidence>
<reference evidence="12" key="1">
    <citation type="journal article" date="2020" name="mSystems">
        <title>Genome- and Community-Level Interaction Insights into Carbon Utilization and Element Cycling Functions of Hydrothermarchaeota in Hydrothermal Sediment.</title>
        <authorList>
            <person name="Zhou Z."/>
            <person name="Liu Y."/>
            <person name="Xu W."/>
            <person name="Pan J."/>
            <person name="Luo Z.H."/>
            <person name="Li M."/>
        </authorList>
    </citation>
    <scope>NUCLEOTIDE SEQUENCE [LARGE SCALE GENOMIC DNA]</scope>
    <source>
        <strain evidence="12">SpSt-289</strain>
    </source>
</reference>
<keyword evidence="10" id="KW-0175">Coiled coil</keyword>
<proteinExistence type="inferred from homology"/>
<evidence type="ECO:0000256" key="4">
    <source>
        <dbReference type="ARBA" id="ARBA00022741"/>
    </source>
</evidence>
<feature type="domain" description="RecF/RecN/SMC N-terminal" evidence="11">
    <location>
        <begin position="1"/>
        <end position="537"/>
    </location>
</feature>
<keyword evidence="6" id="KW-0067">ATP-binding</keyword>
<dbReference type="GO" id="GO:0005524">
    <property type="term" value="F:ATP binding"/>
    <property type="evidence" value="ECO:0007669"/>
    <property type="project" value="UniProtKB-KW"/>
</dbReference>
<dbReference type="InterPro" id="IPR027417">
    <property type="entry name" value="P-loop_NTPase"/>
</dbReference>
<feature type="coiled-coil region" evidence="10">
    <location>
        <begin position="163"/>
        <end position="193"/>
    </location>
</feature>
<dbReference type="PIRSF" id="PIRSF003128">
    <property type="entry name" value="RecN"/>
    <property type="match status" value="1"/>
</dbReference>
<evidence type="ECO:0000256" key="3">
    <source>
        <dbReference type="ARBA" id="ARBA00021315"/>
    </source>
</evidence>
<name>A0A7C1FK02_9CHLR</name>
<evidence type="ECO:0000313" key="12">
    <source>
        <dbReference type="EMBL" id="HDX33716.1"/>
    </source>
</evidence>
<accession>A0A7C1FK02</accession>
<keyword evidence="4" id="KW-0547">Nucleotide-binding</keyword>
<dbReference type="SUPFAM" id="SSF52540">
    <property type="entry name" value="P-loop containing nucleoside triphosphate hydrolases"/>
    <property type="match status" value="2"/>
</dbReference>
<dbReference type="EMBL" id="DSMG01000199">
    <property type="protein sequence ID" value="HDX33716.1"/>
    <property type="molecule type" value="Genomic_DNA"/>
</dbReference>
<dbReference type="InterPro" id="IPR004604">
    <property type="entry name" value="DNA_recomb/repair_RecN"/>
</dbReference>
<dbReference type="Gene3D" id="3.40.50.300">
    <property type="entry name" value="P-loop containing nucleotide triphosphate hydrolases"/>
    <property type="match status" value="2"/>
</dbReference>
<dbReference type="InterPro" id="IPR003395">
    <property type="entry name" value="RecF/RecN/SMC_N"/>
</dbReference>
<dbReference type="PANTHER" id="PTHR11059">
    <property type="entry name" value="DNA REPAIR PROTEIN RECN"/>
    <property type="match status" value="1"/>
</dbReference>
<evidence type="ECO:0000256" key="8">
    <source>
        <dbReference type="ARBA" id="ARBA00033408"/>
    </source>
</evidence>
<evidence type="ECO:0000256" key="5">
    <source>
        <dbReference type="ARBA" id="ARBA00022763"/>
    </source>
</evidence>
<evidence type="ECO:0000256" key="7">
    <source>
        <dbReference type="ARBA" id="ARBA00023204"/>
    </source>
</evidence>
<feature type="coiled-coil region" evidence="10">
    <location>
        <begin position="338"/>
        <end position="365"/>
    </location>
</feature>
<organism evidence="12">
    <name type="scientific">Caldilinea aerophila</name>
    <dbReference type="NCBI Taxonomy" id="133453"/>
    <lineage>
        <taxon>Bacteria</taxon>
        <taxon>Bacillati</taxon>
        <taxon>Chloroflexota</taxon>
        <taxon>Caldilineae</taxon>
        <taxon>Caldilineales</taxon>
        <taxon>Caldilineaceae</taxon>
        <taxon>Caldilinea</taxon>
    </lineage>
</organism>
<evidence type="ECO:0000256" key="9">
    <source>
        <dbReference type="PIRNR" id="PIRNR003128"/>
    </source>
</evidence>
<dbReference type="GO" id="GO:0009432">
    <property type="term" value="P:SOS response"/>
    <property type="evidence" value="ECO:0007669"/>
    <property type="project" value="TreeGrafter"/>
</dbReference>
<evidence type="ECO:0000256" key="2">
    <source>
        <dbReference type="ARBA" id="ARBA00009441"/>
    </source>
</evidence>
<dbReference type="GO" id="GO:0043590">
    <property type="term" value="C:bacterial nucleoid"/>
    <property type="evidence" value="ECO:0007669"/>
    <property type="project" value="TreeGrafter"/>
</dbReference>
<evidence type="ECO:0000259" key="11">
    <source>
        <dbReference type="Pfam" id="PF02463"/>
    </source>
</evidence>
<keyword evidence="5 9" id="KW-0227">DNA damage</keyword>
<sequence length="597" mass="65495">MLTELRIQNFAIIDELWLEFGPGLNILTGETGAGKSIIIDAIGLLLGDRAAAEWVRAGTELARIEATFTLPTDPERAAEIRSLLEAEGLDDPDNSEWIVLSREVRLNGRNLCRINGRSVNLQLLADVAGLFVDVHGQGEHLSLLRPRTHIHLLDRYAGLLGLRAQVAERVAELRRVRSELQRLRQDARTVAQRLDLLSFQVEEITAAQLRPGEDAELEAERRRLGNAETLNNLALTAAGILEQGDGELPGAIDMVSEAIGRIEKLARIDPDMAARADEGQALLEQLSELARTLRDYAEALEFNPERLAEVEERLELIANLKRKYGDTIEQILAYLTKAQQELNELSNWEARTADLEHREEALLREVGALAAELSEKRKAAGEALARQVEQELADLRMARARFGISIEQVEQADGAYLPDGRRVAFDSTGVDRVEFLISANPGEPLRPMARVASGGETARLMLALKSTLAHADATPTLIFDEIDQGIGGRVGAIVGQKLWRLTGAAAHGSPSTTHQVLCITHLPQLAAFGDHHYTVSKQVIHENGEERTHTIVHALSPSERVEELMAMLGAQSEAGRRSVEEMLAEVAQVKGGARVLG</sequence>
<dbReference type="AlphaFoldDB" id="A0A7C1FK02"/>
<evidence type="ECO:0000256" key="6">
    <source>
        <dbReference type="ARBA" id="ARBA00022840"/>
    </source>
</evidence>
<dbReference type="Pfam" id="PF02463">
    <property type="entry name" value="SMC_N"/>
    <property type="match status" value="1"/>
</dbReference>
<dbReference type="FunFam" id="3.40.50.300:FF:000319">
    <property type="entry name" value="DNA repair protein RecN"/>
    <property type="match status" value="1"/>
</dbReference>
<dbReference type="GO" id="GO:0006281">
    <property type="term" value="P:DNA repair"/>
    <property type="evidence" value="ECO:0007669"/>
    <property type="project" value="UniProtKB-KW"/>
</dbReference>
<keyword evidence="7 9" id="KW-0234">DNA repair</keyword>